<dbReference type="Pfam" id="PF00076">
    <property type="entry name" value="RRM_1"/>
    <property type="match status" value="2"/>
</dbReference>
<dbReference type="OrthoDB" id="439808at2759"/>
<dbReference type="InterPro" id="IPR003954">
    <property type="entry name" value="RRM_euk-type"/>
</dbReference>
<dbReference type="InterPro" id="IPR050502">
    <property type="entry name" value="Euk_RNA-bind_prot"/>
</dbReference>
<dbReference type="PANTHER" id="PTHR48025:SF20">
    <property type="entry name" value="TIA1 CYTOTOXIC GRANULE ASSOCIATED RNA BINDING PROTEIN"/>
    <property type="match status" value="1"/>
</dbReference>
<dbReference type="SMART" id="SM00360">
    <property type="entry name" value="RRM"/>
    <property type="match status" value="2"/>
</dbReference>
<dbReference type="FunFam" id="3.30.70.330:FF:000419">
    <property type="entry name" value="CLUMA_CG006354, isoform A"/>
    <property type="match status" value="1"/>
</dbReference>
<evidence type="ECO:0000313" key="6">
    <source>
        <dbReference type="WBParaSite" id="SBAD_0000744401-mRNA-1"/>
    </source>
</evidence>
<reference evidence="4 5" key="2">
    <citation type="submission" date="2018-11" db="EMBL/GenBank/DDBJ databases">
        <authorList>
            <consortium name="Pathogen Informatics"/>
        </authorList>
    </citation>
    <scope>NUCLEOTIDE SEQUENCE [LARGE SCALE GENOMIC DNA]</scope>
</reference>
<dbReference type="WBParaSite" id="SBAD_0000744401-mRNA-1">
    <property type="protein sequence ID" value="SBAD_0000744401-mRNA-1"/>
    <property type="gene ID" value="SBAD_0000744401"/>
</dbReference>
<dbReference type="GO" id="GO:0005634">
    <property type="term" value="C:nucleus"/>
    <property type="evidence" value="ECO:0007669"/>
    <property type="project" value="TreeGrafter"/>
</dbReference>
<dbReference type="InterPro" id="IPR035979">
    <property type="entry name" value="RBD_domain_sf"/>
</dbReference>
<dbReference type="EMBL" id="UZAM01010390">
    <property type="protein sequence ID" value="VDP12173.1"/>
    <property type="molecule type" value="Genomic_DNA"/>
</dbReference>
<dbReference type="SMART" id="SM00361">
    <property type="entry name" value="RRM_1"/>
    <property type="match status" value="2"/>
</dbReference>
<dbReference type="AlphaFoldDB" id="A0A183IU80"/>
<keyword evidence="5" id="KW-1185">Reference proteome</keyword>
<reference evidence="6" key="1">
    <citation type="submission" date="2016-06" db="UniProtKB">
        <authorList>
            <consortium name="WormBaseParasite"/>
        </authorList>
    </citation>
    <scope>IDENTIFICATION</scope>
</reference>
<dbReference type="Proteomes" id="UP000270296">
    <property type="component" value="Unassembled WGS sequence"/>
</dbReference>
<dbReference type="GO" id="GO:0003729">
    <property type="term" value="F:mRNA binding"/>
    <property type="evidence" value="ECO:0007669"/>
    <property type="project" value="TreeGrafter"/>
</dbReference>
<sequence>MLLTEYFCRCDVRLWFNFRYVGNLDASISEEFLVSLFNQIGSVNKCKIIHEEMRVNWATSPGAQAKVDTSKHFHVFVGDLSPEIDNKTLRDAFAPFGEISDVKVIRDLQTLKSKGYGFVSFVQREDAERAIEQMNGQWLGRRTIRTNWATRKPGMPGKCHSLLDGFLTIGQDDMRKVFAKFGTIMEIRVFKQQGYAFVRFDNKESAAHAIMNITGSDINGATVRCSWGKEGGGAVSVRLCTMVNIGRMLNALFVFQVGGGGAMSSYGYGYGYGNYTNPANYWNQYYANYYANPAMYQQQWQGYWQGQQPQQ</sequence>
<proteinExistence type="predicted"/>
<accession>A0A183IU80</accession>
<dbReference type="Gene3D" id="3.30.70.330">
    <property type="match status" value="3"/>
</dbReference>
<name>A0A183IU80_9BILA</name>
<evidence type="ECO:0000313" key="5">
    <source>
        <dbReference type="Proteomes" id="UP000270296"/>
    </source>
</evidence>
<dbReference type="InterPro" id="IPR000504">
    <property type="entry name" value="RRM_dom"/>
</dbReference>
<protein>
    <submittedName>
        <fullName evidence="6">Nucleolysin TIA-1</fullName>
    </submittedName>
</protein>
<feature type="domain" description="RRM" evidence="3">
    <location>
        <begin position="73"/>
        <end position="151"/>
    </location>
</feature>
<evidence type="ECO:0000313" key="4">
    <source>
        <dbReference type="EMBL" id="VDP12173.1"/>
    </source>
</evidence>
<evidence type="ECO:0000256" key="1">
    <source>
        <dbReference type="ARBA" id="ARBA00022884"/>
    </source>
</evidence>
<feature type="domain" description="RRM" evidence="3">
    <location>
        <begin position="160"/>
        <end position="230"/>
    </location>
</feature>
<gene>
    <name evidence="4" type="ORF">SBAD_LOCUS7177</name>
</gene>
<evidence type="ECO:0000259" key="3">
    <source>
        <dbReference type="PROSITE" id="PS50102"/>
    </source>
</evidence>
<organism evidence="6">
    <name type="scientific">Soboliphyme baturini</name>
    <dbReference type="NCBI Taxonomy" id="241478"/>
    <lineage>
        <taxon>Eukaryota</taxon>
        <taxon>Metazoa</taxon>
        <taxon>Ecdysozoa</taxon>
        <taxon>Nematoda</taxon>
        <taxon>Enoplea</taxon>
        <taxon>Dorylaimia</taxon>
        <taxon>Dioctophymatida</taxon>
        <taxon>Dioctophymatoidea</taxon>
        <taxon>Soboliphymatidae</taxon>
        <taxon>Soboliphyme</taxon>
    </lineage>
</organism>
<evidence type="ECO:0000256" key="2">
    <source>
        <dbReference type="PROSITE-ProRule" id="PRU00176"/>
    </source>
</evidence>
<dbReference type="CDD" id="cd12353">
    <property type="entry name" value="RRM2_TIA1_like"/>
    <property type="match status" value="1"/>
</dbReference>
<dbReference type="PANTHER" id="PTHR48025">
    <property type="entry name" value="OS02G0815200 PROTEIN"/>
    <property type="match status" value="1"/>
</dbReference>
<dbReference type="SUPFAM" id="SSF54928">
    <property type="entry name" value="RNA-binding domain, RBD"/>
    <property type="match status" value="3"/>
</dbReference>
<keyword evidence="1 2" id="KW-0694">RNA-binding</keyword>
<dbReference type="InterPro" id="IPR012677">
    <property type="entry name" value="Nucleotide-bd_a/b_plait_sf"/>
</dbReference>
<dbReference type="PROSITE" id="PS50102">
    <property type="entry name" value="RRM"/>
    <property type="match status" value="2"/>
</dbReference>